<dbReference type="CDD" id="cd00158">
    <property type="entry name" value="RHOD"/>
    <property type="match status" value="1"/>
</dbReference>
<dbReference type="SUPFAM" id="SSF52821">
    <property type="entry name" value="Rhodanese/Cell cycle control phosphatase"/>
    <property type="match status" value="1"/>
</dbReference>
<evidence type="ECO:0000313" key="3">
    <source>
        <dbReference type="Proteomes" id="UP000643279"/>
    </source>
</evidence>
<dbReference type="EMBL" id="BMFW01000002">
    <property type="protein sequence ID" value="GGH90891.1"/>
    <property type="molecule type" value="Genomic_DNA"/>
</dbReference>
<sequence>MPGTQQFSTVTADELAAVWPCATLVDVRSREEHATAHVPGSLNIPLDELPSRLANLPNSTVVYLLCGSGKRSSQAARILTDLGYHAVNVAGGITEWYRSGHPVTYGQPQAEPPPKGNGRALTNLLNLFRKGRRTKLP</sequence>
<gene>
    <name evidence="2" type="ORF">GCM10007170_05740</name>
</gene>
<dbReference type="PROSITE" id="PS50206">
    <property type="entry name" value="RHODANESE_3"/>
    <property type="match status" value="1"/>
</dbReference>
<dbReference type="Gene3D" id="3.40.250.10">
    <property type="entry name" value="Rhodanese-like domain"/>
    <property type="match status" value="1"/>
</dbReference>
<name>A0ABQ2AGA6_9MICC</name>
<feature type="domain" description="Rhodanese" evidence="1">
    <location>
        <begin position="22"/>
        <end position="105"/>
    </location>
</feature>
<dbReference type="RefSeq" id="WP_188570174.1">
    <property type="nucleotide sequence ID" value="NZ_BMFW01000002.1"/>
</dbReference>
<dbReference type="InterPro" id="IPR050229">
    <property type="entry name" value="GlpE_sulfurtransferase"/>
</dbReference>
<dbReference type="Pfam" id="PF00581">
    <property type="entry name" value="Rhodanese"/>
    <property type="match status" value="1"/>
</dbReference>
<dbReference type="InterPro" id="IPR001763">
    <property type="entry name" value="Rhodanese-like_dom"/>
</dbReference>
<dbReference type="PANTHER" id="PTHR43031:SF1">
    <property type="entry name" value="PYRIDINE NUCLEOTIDE-DISULPHIDE OXIDOREDUCTASE"/>
    <property type="match status" value="1"/>
</dbReference>
<accession>A0ABQ2AGA6</accession>
<comment type="caution">
    <text evidence="2">The sequence shown here is derived from an EMBL/GenBank/DDBJ whole genome shotgun (WGS) entry which is preliminary data.</text>
</comment>
<organism evidence="2 3">
    <name type="scientific">Arthrobacter liuii</name>
    <dbReference type="NCBI Taxonomy" id="1476996"/>
    <lineage>
        <taxon>Bacteria</taxon>
        <taxon>Bacillati</taxon>
        <taxon>Actinomycetota</taxon>
        <taxon>Actinomycetes</taxon>
        <taxon>Micrococcales</taxon>
        <taxon>Micrococcaceae</taxon>
        <taxon>Arthrobacter</taxon>
    </lineage>
</organism>
<proteinExistence type="predicted"/>
<protein>
    <recommendedName>
        <fullName evidence="1">Rhodanese domain-containing protein</fullName>
    </recommendedName>
</protein>
<dbReference type="InterPro" id="IPR036873">
    <property type="entry name" value="Rhodanese-like_dom_sf"/>
</dbReference>
<dbReference type="SMART" id="SM00450">
    <property type="entry name" value="RHOD"/>
    <property type="match status" value="1"/>
</dbReference>
<evidence type="ECO:0000313" key="2">
    <source>
        <dbReference type="EMBL" id="GGH90891.1"/>
    </source>
</evidence>
<keyword evidence="3" id="KW-1185">Reference proteome</keyword>
<evidence type="ECO:0000259" key="1">
    <source>
        <dbReference type="PROSITE" id="PS50206"/>
    </source>
</evidence>
<dbReference type="Proteomes" id="UP000643279">
    <property type="component" value="Unassembled WGS sequence"/>
</dbReference>
<reference evidence="3" key="1">
    <citation type="journal article" date="2019" name="Int. J. Syst. Evol. Microbiol.">
        <title>The Global Catalogue of Microorganisms (GCM) 10K type strain sequencing project: providing services to taxonomists for standard genome sequencing and annotation.</title>
        <authorList>
            <consortium name="The Broad Institute Genomics Platform"/>
            <consortium name="The Broad Institute Genome Sequencing Center for Infectious Disease"/>
            <person name="Wu L."/>
            <person name="Ma J."/>
        </authorList>
    </citation>
    <scope>NUCLEOTIDE SEQUENCE [LARGE SCALE GENOMIC DNA]</scope>
    <source>
        <strain evidence="3">CGMCC 1.12778</strain>
    </source>
</reference>
<dbReference type="PANTHER" id="PTHR43031">
    <property type="entry name" value="FAD-DEPENDENT OXIDOREDUCTASE"/>
    <property type="match status" value="1"/>
</dbReference>